<dbReference type="EMBL" id="JAQQBR010000001">
    <property type="protein sequence ID" value="KAK0182675.1"/>
    <property type="molecule type" value="Genomic_DNA"/>
</dbReference>
<evidence type="ECO:0000256" key="2">
    <source>
        <dbReference type="ARBA" id="ARBA00022605"/>
    </source>
</evidence>
<dbReference type="SFLD" id="SFLDF00044">
    <property type="entry name" value="enolase-phosphatase"/>
    <property type="match status" value="1"/>
</dbReference>
<reference evidence="10" key="1">
    <citation type="journal article" date="2023" name="bioRxiv">
        <title>Scaffold-level genome assemblies of two parasitoid biocontrol wasps reveal the parthenogenesis mechanism and an associated novel virus.</title>
        <authorList>
            <person name="Inwood S."/>
            <person name="Skelly J."/>
            <person name="Guhlin J."/>
            <person name="Harrop T."/>
            <person name="Goldson S."/>
            <person name="Dearden P."/>
        </authorList>
    </citation>
    <scope>NUCLEOTIDE SEQUENCE</scope>
    <source>
        <strain evidence="10">Lincoln</strain>
        <tissue evidence="10">Whole body</tissue>
    </source>
</reference>
<feature type="compositionally biased region" description="Low complexity" evidence="9">
    <location>
        <begin position="369"/>
        <end position="380"/>
    </location>
</feature>
<dbReference type="Proteomes" id="UP001168972">
    <property type="component" value="Unassembled WGS sequence"/>
</dbReference>
<dbReference type="CDD" id="cd01629">
    <property type="entry name" value="HAD_EP"/>
    <property type="match status" value="1"/>
</dbReference>
<comment type="similarity">
    <text evidence="8">Belongs to the HAD-like hydrolase superfamily. MasA/MtnC family.</text>
</comment>
<feature type="compositionally biased region" description="Basic and acidic residues" evidence="9">
    <location>
        <begin position="381"/>
        <end position="404"/>
    </location>
</feature>
<keyword evidence="1 8" id="KW-0963">Cytoplasm</keyword>
<comment type="subcellular location">
    <subcellularLocation>
        <location evidence="8">Cytoplasm</location>
    </subcellularLocation>
    <subcellularLocation>
        <location evidence="8">Nucleus</location>
    </subcellularLocation>
</comment>
<dbReference type="PANTHER" id="PTHR20371:SF1">
    <property type="entry name" value="ENOLASE-PHOSPHATASE E1"/>
    <property type="match status" value="1"/>
</dbReference>
<dbReference type="InterPro" id="IPR023943">
    <property type="entry name" value="Enolase-ppase_E1"/>
</dbReference>
<evidence type="ECO:0000313" key="10">
    <source>
        <dbReference type="EMBL" id="KAK0182675.1"/>
    </source>
</evidence>
<comment type="cofactor">
    <cofactor evidence="8">
        <name>Mg(2+)</name>
        <dbReference type="ChEBI" id="CHEBI:18420"/>
    </cofactor>
    <text evidence="8">Binds 1 Mg(2+) ion per subunit.</text>
</comment>
<dbReference type="HAMAP" id="MF_01681">
    <property type="entry name" value="Salvage_MtnC"/>
    <property type="match status" value="1"/>
</dbReference>
<dbReference type="SFLD" id="SFLDG01133">
    <property type="entry name" value="C1.5.4:_Enolase-phosphatase_Li"/>
    <property type="match status" value="1"/>
</dbReference>
<feature type="compositionally biased region" description="Basic and acidic residues" evidence="9">
    <location>
        <begin position="267"/>
        <end position="290"/>
    </location>
</feature>
<reference evidence="10" key="2">
    <citation type="submission" date="2023-03" db="EMBL/GenBank/DDBJ databases">
        <authorList>
            <person name="Inwood S.N."/>
            <person name="Skelly J.G."/>
            <person name="Guhlin J."/>
            <person name="Harrop T.W.R."/>
            <person name="Goldson S.G."/>
            <person name="Dearden P.K."/>
        </authorList>
    </citation>
    <scope>NUCLEOTIDE SEQUENCE</scope>
    <source>
        <strain evidence="10">Lincoln</strain>
        <tissue evidence="10">Whole body</tissue>
    </source>
</reference>
<evidence type="ECO:0000256" key="6">
    <source>
        <dbReference type="ARBA" id="ARBA00023167"/>
    </source>
</evidence>
<dbReference type="AlphaFoldDB" id="A0AA39G7V3"/>
<dbReference type="InterPro" id="IPR023214">
    <property type="entry name" value="HAD_sf"/>
</dbReference>
<feature type="compositionally biased region" description="Basic and acidic residues" evidence="9">
    <location>
        <begin position="305"/>
        <end position="316"/>
    </location>
</feature>
<keyword evidence="4 8" id="KW-0378">Hydrolase</keyword>
<feature type="binding site" evidence="8">
    <location>
        <begin position="156"/>
        <end position="157"/>
    </location>
    <ligand>
        <name>substrate</name>
    </ligand>
</feature>
<feature type="compositionally biased region" description="Basic and acidic residues" evidence="9">
    <location>
        <begin position="584"/>
        <end position="617"/>
    </location>
</feature>
<dbReference type="HAMAP" id="MF_03117">
    <property type="entry name" value="Salvage_MtnC_euk"/>
    <property type="match status" value="1"/>
</dbReference>
<feature type="binding site" evidence="8">
    <location>
        <position position="190"/>
    </location>
    <ligand>
        <name>substrate</name>
    </ligand>
</feature>
<dbReference type="NCBIfam" id="TIGR01691">
    <property type="entry name" value="enolase-ppase"/>
    <property type="match status" value="1"/>
</dbReference>
<dbReference type="GO" id="GO:0043874">
    <property type="term" value="F:acireductone synthase activity"/>
    <property type="evidence" value="ECO:0007669"/>
    <property type="project" value="UniProtKB-EC"/>
</dbReference>
<evidence type="ECO:0000256" key="7">
    <source>
        <dbReference type="ARBA" id="ARBA00023242"/>
    </source>
</evidence>
<evidence type="ECO:0000256" key="3">
    <source>
        <dbReference type="ARBA" id="ARBA00022723"/>
    </source>
</evidence>
<dbReference type="SUPFAM" id="SSF56784">
    <property type="entry name" value="HAD-like"/>
    <property type="match status" value="1"/>
</dbReference>
<feature type="region of interest" description="Disordered" evidence="9">
    <location>
        <begin position="267"/>
        <end position="617"/>
    </location>
</feature>
<dbReference type="GO" id="GO:0005737">
    <property type="term" value="C:cytoplasm"/>
    <property type="evidence" value="ECO:0007669"/>
    <property type="project" value="UniProtKB-SubCell"/>
</dbReference>
<feature type="binding site" evidence="8">
    <location>
        <position position="23"/>
    </location>
    <ligand>
        <name>Mg(2+)</name>
        <dbReference type="ChEBI" id="CHEBI:18420"/>
    </ligand>
</feature>
<feature type="binding site" evidence="8">
    <location>
        <position position="25"/>
    </location>
    <ligand>
        <name>Mg(2+)</name>
        <dbReference type="ChEBI" id="CHEBI:18420"/>
    </ligand>
</feature>
<keyword evidence="3 8" id="KW-0479">Metal-binding</keyword>
<dbReference type="InterPro" id="IPR036412">
    <property type="entry name" value="HAD-like_sf"/>
</dbReference>
<dbReference type="SFLD" id="SFLDG01129">
    <property type="entry name" value="C1.5:_HAD__Beta-PGM__Phosphata"/>
    <property type="match status" value="1"/>
</dbReference>
<name>A0AA39G7V3_MICHY</name>
<comment type="catalytic activity">
    <reaction evidence="8">
        <text>5-methylsulfanyl-2,3-dioxopentyl phosphate + H2O = 1,2-dihydroxy-5-(methylsulfanyl)pent-1-en-3-one + phosphate</text>
        <dbReference type="Rhea" id="RHEA:21700"/>
        <dbReference type="ChEBI" id="CHEBI:15377"/>
        <dbReference type="ChEBI" id="CHEBI:43474"/>
        <dbReference type="ChEBI" id="CHEBI:49252"/>
        <dbReference type="ChEBI" id="CHEBI:58828"/>
        <dbReference type="EC" id="3.1.3.77"/>
    </reaction>
</comment>
<keyword evidence="11" id="KW-1185">Reference proteome</keyword>
<dbReference type="Gene3D" id="1.10.720.60">
    <property type="match status" value="1"/>
</dbReference>
<feature type="compositionally biased region" description="Basic and acidic residues" evidence="9">
    <location>
        <begin position="554"/>
        <end position="576"/>
    </location>
</feature>
<keyword evidence="6 8" id="KW-0486">Methionine biosynthesis</keyword>
<comment type="pathway">
    <text evidence="8">Amino-acid biosynthesis; L-methionine biosynthesis via salvage pathway; L-methionine from S-methyl-5-thio-alpha-D-ribose 1-phosphate: step 4/6.</text>
</comment>
<organism evidence="10 11">
    <name type="scientific">Microctonus hyperodae</name>
    <name type="common">Parasitoid wasp</name>
    <dbReference type="NCBI Taxonomy" id="165561"/>
    <lineage>
        <taxon>Eukaryota</taxon>
        <taxon>Metazoa</taxon>
        <taxon>Ecdysozoa</taxon>
        <taxon>Arthropoda</taxon>
        <taxon>Hexapoda</taxon>
        <taxon>Insecta</taxon>
        <taxon>Pterygota</taxon>
        <taxon>Neoptera</taxon>
        <taxon>Endopterygota</taxon>
        <taxon>Hymenoptera</taxon>
        <taxon>Apocrita</taxon>
        <taxon>Ichneumonoidea</taxon>
        <taxon>Braconidae</taxon>
        <taxon>Euphorinae</taxon>
        <taxon>Microctonus</taxon>
    </lineage>
</organism>
<dbReference type="GO" id="GO:0005634">
    <property type="term" value="C:nucleus"/>
    <property type="evidence" value="ECO:0007669"/>
    <property type="project" value="UniProtKB-SubCell"/>
</dbReference>
<accession>A0AA39G7V3</accession>
<protein>
    <recommendedName>
        <fullName evidence="8">Enolase-phosphatase E1</fullName>
        <ecNumber evidence="8">3.1.3.77</ecNumber>
    </recommendedName>
    <alternativeName>
        <fullName evidence="8">2,3-diketo-5-methylthio-1-phosphopentane phosphatase</fullName>
    </alternativeName>
</protein>
<evidence type="ECO:0000256" key="9">
    <source>
        <dbReference type="SAM" id="MobiDB-lite"/>
    </source>
</evidence>
<feature type="compositionally biased region" description="Basic and acidic residues" evidence="9">
    <location>
        <begin position="412"/>
        <end position="504"/>
    </location>
</feature>
<evidence type="ECO:0000256" key="5">
    <source>
        <dbReference type="ARBA" id="ARBA00022842"/>
    </source>
</evidence>
<keyword evidence="7 8" id="KW-0539">Nucleus</keyword>
<feature type="compositionally biased region" description="Basic and acidic residues" evidence="9">
    <location>
        <begin position="351"/>
        <end position="368"/>
    </location>
</feature>
<keyword evidence="2 8" id="KW-0028">Amino-acid biosynthesis</keyword>
<feature type="compositionally biased region" description="Low complexity" evidence="9">
    <location>
        <begin position="505"/>
        <end position="524"/>
    </location>
</feature>
<sequence length="647" mass="70770">MAGAKRSQEHENAQHAENIVLVDIEGTTTSISFVKETLFPYVRANLKDFVEKKWEDAEFKENVEKLKEQAKKDEADKIEGLIPITGESPEELKESLMKNILWQMDNDRKTGALKQLQGHIWRDGYKTGAIKGHLYEDVPKAFEAWTKNGQKVYVYSSGSVEAQKLLFGHSEHGDLLKYFSGYFDTEVGTKQDAASYKNIITKIGCEPSNILFLTDIANEAKAAIESGMASVLVVREGNAALTSEDKSKYTVIQSFLDLTFQNASKRQKIEEANESEKEEVKKVEEPRATVDEPMETVENDATTTESEKKVEKEPKAKTAIADAKQESKPADSVSVETKKDVTPMECETTVEPEKSSIESEEVCTKKEVSASTASQASTSEVEVKPATDAKIVETKAEEKVELKSVESTASDADEKKKTDSAADKINEASKKIESKIETDVDKKETNTVDKTKEPAQSEDGIKVDGKVEEIKEQTATKSEDKTPEEKTPSVVEEAKQNGDSKSETTESTSKTNVATVGVNGGVKNENTTSPSAEVKESEKVTVESAKSDVAVDAEPAKLESAKEEEKVTEEVVEKKLNGNTPTTTDKDGITAEKTHRNGVNEEKKQNGDDDSMTDKESIKVKKVVDSIADGAGEPDVVPPVAVVAATS</sequence>
<keyword evidence="5 8" id="KW-0460">Magnesium</keyword>
<dbReference type="FunFam" id="3.40.50.1000:FF:000079">
    <property type="entry name" value="Enolase-phosphatase E1"/>
    <property type="match status" value="1"/>
</dbReference>
<evidence type="ECO:0000313" key="11">
    <source>
        <dbReference type="Proteomes" id="UP001168972"/>
    </source>
</evidence>
<comment type="caution">
    <text evidence="10">The sequence shown here is derived from an EMBL/GenBank/DDBJ whole genome shotgun (WGS) entry which is preliminary data.</text>
</comment>
<evidence type="ECO:0000256" key="8">
    <source>
        <dbReference type="HAMAP-Rule" id="MF_03117"/>
    </source>
</evidence>
<comment type="subunit">
    <text evidence="8">Monomer.</text>
</comment>
<gene>
    <name evidence="10" type="ORF">PV327_000788</name>
</gene>
<proteinExistence type="inferred from homology"/>
<dbReference type="GO" id="GO:0000287">
    <property type="term" value="F:magnesium ion binding"/>
    <property type="evidence" value="ECO:0007669"/>
    <property type="project" value="UniProtKB-UniRule"/>
</dbReference>
<dbReference type="PANTHER" id="PTHR20371">
    <property type="entry name" value="ENOLASE-PHOSPHATASE E1"/>
    <property type="match status" value="1"/>
</dbReference>
<dbReference type="GO" id="GO:0019509">
    <property type="term" value="P:L-methionine salvage from methylthioadenosine"/>
    <property type="evidence" value="ECO:0007669"/>
    <property type="project" value="UniProtKB-UniRule"/>
</dbReference>
<dbReference type="Pfam" id="PF00702">
    <property type="entry name" value="Hydrolase"/>
    <property type="match status" value="1"/>
</dbReference>
<comment type="function">
    <text evidence="8">Bifunctional enzyme that catalyzes the enolization of 2,3-diketo-5-methylthiopentyl-1-phosphate (DK-MTP-1-P) into the intermediate 2-hydroxy-3-keto-5-methylthiopentenyl-1-phosphate (HK-MTPenyl-1-P), which is then dephosphorylated to form the acireductone 1,2-dihydroxy-3-keto-5-methylthiopentene (DHK-MTPene).</text>
</comment>
<dbReference type="Gene3D" id="3.40.50.1000">
    <property type="entry name" value="HAD superfamily/HAD-like"/>
    <property type="match status" value="1"/>
</dbReference>
<feature type="binding site" evidence="8">
    <location>
        <position position="215"/>
    </location>
    <ligand>
        <name>Mg(2+)</name>
        <dbReference type="ChEBI" id="CHEBI:18420"/>
    </ligand>
</feature>
<dbReference type="EC" id="3.1.3.77" evidence="8"/>
<dbReference type="SFLD" id="SFLDS00003">
    <property type="entry name" value="Haloacid_Dehalogenase"/>
    <property type="match status" value="1"/>
</dbReference>
<comment type="pathway">
    <text evidence="8">Amino-acid biosynthesis; L-methionine biosynthesis via salvage pathway; L-methionine from S-methyl-5-thio-alpha-D-ribose 1-phosphate: step 3/6.</text>
</comment>
<dbReference type="InterPro" id="IPR027511">
    <property type="entry name" value="ENOPH1_eukaryotes"/>
</dbReference>
<evidence type="ECO:0000256" key="4">
    <source>
        <dbReference type="ARBA" id="ARBA00022801"/>
    </source>
</evidence>
<evidence type="ECO:0000256" key="1">
    <source>
        <dbReference type="ARBA" id="ARBA00022490"/>
    </source>
</evidence>